<dbReference type="InterPro" id="IPR017143">
    <property type="entry name" value="UCP037225"/>
</dbReference>
<dbReference type="RefSeq" id="WP_091827855.1">
    <property type="nucleotide sequence ID" value="NZ_FNRJ01000021.1"/>
</dbReference>
<dbReference type="Pfam" id="PF14255">
    <property type="entry name" value="Zn_ribbon_21"/>
    <property type="match status" value="1"/>
</dbReference>
<proteinExistence type="predicted"/>
<keyword evidence="2" id="KW-1185">Reference proteome</keyword>
<dbReference type="EMBL" id="FNRJ01000021">
    <property type="protein sequence ID" value="SEB13562.1"/>
    <property type="molecule type" value="Genomic_DNA"/>
</dbReference>
<dbReference type="PIRSF" id="PIRSF037225">
    <property type="entry name" value="UCP037225"/>
    <property type="match status" value="1"/>
</dbReference>
<dbReference type="InterPro" id="IPR025990">
    <property type="entry name" value="zinc_ribbon_bacterial"/>
</dbReference>
<dbReference type="OrthoDB" id="9814566at2"/>
<gene>
    <name evidence="1" type="ORF">SAMN02745729_1219</name>
</gene>
<dbReference type="STRING" id="1122198.SAMN02745729_1219"/>
<name>A0A1H4GXY3_9GAMM</name>
<dbReference type="Proteomes" id="UP000242469">
    <property type="component" value="Unassembled WGS sequence"/>
</dbReference>
<accession>A0A1H4GXY3</accession>
<reference evidence="2" key="1">
    <citation type="submission" date="2016-10" db="EMBL/GenBank/DDBJ databases">
        <authorList>
            <person name="Varghese N."/>
            <person name="Submissions S."/>
        </authorList>
    </citation>
    <scope>NUCLEOTIDE SEQUENCE [LARGE SCALE GENOMIC DNA]</scope>
    <source>
        <strain evidence="2">DSM 11526</strain>
    </source>
</reference>
<protein>
    <submittedName>
        <fullName evidence="1">Cysteine-rich CPXCG</fullName>
    </submittedName>
</protein>
<organism evidence="1 2">
    <name type="scientific">Marinobacterium iners DSM 11526</name>
    <dbReference type="NCBI Taxonomy" id="1122198"/>
    <lineage>
        <taxon>Bacteria</taxon>
        <taxon>Pseudomonadati</taxon>
        <taxon>Pseudomonadota</taxon>
        <taxon>Gammaproteobacteria</taxon>
        <taxon>Oceanospirillales</taxon>
        <taxon>Oceanospirillaceae</taxon>
        <taxon>Marinobacterium</taxon>
    </lineage>
</organism>
<sequence length="63" mass="7038">MNPLENVDLLCPWCSEPISLMIEVTEPEQEYTEDCPVCCSPIQVQVSVGDQERPEVSVEREGG</sequence>
<evidence type="ECO:0000313" key="2">
    <source>
        <dbReference type="Proteomes" id="UP000242469"/>
    </source>
</evidence>
<evidence type="ECO:0000313" key="1">
    <source>
        <dbReference type="EMBL" id="SEB13562.1"/>
    </source>
</evidence>
<dbReference type="AlphaFoldDB" id="A0A1H4GXY3"/>